<evidence type="ECO:0000313" key="2">
    <source>
        <dbReference type="Proteomes" id="UP000054097"/>
    </source>
</evidence>
<organism evidence="1 2">
    <name type="scientific">Serendipita vermifera MAFF 305830</name>
    <dbReference type="NCBI Taxonomy" id="933852"/>
    <lineage>
        <taxon>Eukaryota</taxon>
        <taxon>Fungi</taxon>
        <taxon>Dikarya</taxon>
        <taxon>Basidiomycota</taxon>
        <taxon>Agaricomycotina</taxon>
        <taxon>Agaricomycetes</taxon>
        <taxon>Sebacinales</taxon>
        <taxon>Serendipitaceae</taxon>
        <taxon>Serendipita</taxon>
    </lineage>
</organism>
<protein>
    <submittedName>
        <fullName evidence="1">Uncharacterized protein</fullName>
    </submittedName>
</protein>
<reference evidence="2" key="2">
    <citation type="submission" date="2015-01" db="EMBL/GenBank/DDBJ databases">
        <title>Evolutionary Origins and Diversification of the Mycorrhizal Mutualists.</title>
        <authorList>
            <consortium name="DOE Joint Genome Institute"/>
            <consortium name="Mycorrhizal Genomics Consortium"/>
            <person name="Kohler A."/>
            <person name="Kuo A."/>
            <person name="Nagy L.G."/>
            <person name="Floudas D."/>
            <person name="Copeland A."/>
            <person name="Barry K.W."/>
            <person name="Cichocki N."/>
            <person name="Veneault-Fourrey C."/>
            <person name="LaButti K."/>
            <person name="Lindquist E.A."/>
            <person name="Lipzen A."/>
            <person name="Lundell T."/>
            <person name="Morin E."/>
            <person name="Murat C."/>
            <person name="Riley R."/>
            <person name="Ohm R."/>
            <person name="Sun H."/>
            <person name="Tunlid A."/>
            <person name="Henrissat B."/>
            <person name="Grigoriev I.V."/>
            <person name="Hibbett D.S."/>
            <person name="Martin F."/>
        </authorList>
    </citation>
    <scope>NUCLEOTIDE SEQUENCE [LARGE SCALE GENOMIC DNA]</scope>
    <source>
        <strain evidence="2">MAFF 305830</strain>
    </source>
</reference>
<dbReference type="Proteomes" id="UP000054097">
    <property type="component" value="Unassembled WGS sequence"/>
</dbReference>
<accession>A0A0C3B3T2</accession>
<reference evidence="1 2" key="1">
    <citation type="submission" date="2014-04" db="EMBL/GenBank/DDBJ databases">
        <authorList>
            <consortium name="DOE Joint Genome Institute"/>
            <person name="Kuo A."/>
            <person name="Zuccaro A."/>
            <person name="Kohler A."/>
            <person name="Nagy L.G."/>
            <person name="Floudas D."/>
            <person name="Copeland A."/>
            <person name="Barry K.W."/>
            <person name="Cichocki N."/>
            <person name="Veneault-Fourrey C."/>
            <person name="LaButti K."/>
            <person name="Lindquist E.A."/>
            <person name="Lipzen A."/>
            <person name="Lundell T."/>
            <person name="Morin E."/>
            <person name="Murat C."/>
            <person name="Sun H."/>
            <person name="Tunlid A."/>
            <person name="Henrissat B."/>
            <person name="Grigoriev I.V."/>
            <person name="Hibbett D.S."/>
            <person name="Martin F."/>
            <person name="Nordberg H.P."/>
            <person name="Cantor M.N."/>
            <person name="Hua S.X."/>
        </authorList>
    </citation>
    <scope>NUCLEOTIDE SEQUENCE [LARGE SCALE GENOMIC DNA]</scope>
    <source>
        <strain evidence="1 2">MAFF 305830</strain>
    </source>
</reference>
<evidence type="ECO:0000313" key="1">
    <source>
        <dbReference type="EMBL" id="KIM31485.1"/>
    </source>
</evidence>
<proteinExistence type="predicted"/>
<dbReference type="EMBL" id="KN824282">
    <property type="protein sequence ID" value="KIM31485.1"/>
    <property type="molecule type" value="Genomic_DNA"/>
</dbReference>
<sequence length="134" mass="14974">MRAFFREQEGRDRQIIAPDRFPTHAQGEIINSDVEIGSFHLSNVPHCGRALSIMGNTDCGLLRSGVSTAHRSLYKGVFFGFVPLFHSHFITHIVTRLDYEYGATYPQHCIVAADLPVLVSEPFLFTELTLLPAA</sequence>
<dbReference type="AlphaFoldDB" id="A0A0C3B3T2"/>
<keyword evidence="2" id="KW-1185">Reference proteome</keyword>
<gene>
    <name evidence="1" type="ORF">M408DRAFT_260400</name>
</gene>
<name>A0A0C3B3T2_SERVB</name>
<dbReference type="HOGENOM" id="CLU_1897500_0_0_1"/>